<dbReference type="eggNOG" id="arCOG10222">
    <property type="taxonomic scope" value="Archaea"/>
</dbReference>
<dbReference type="OrthoDB" id="50082at2157"/>
<dbReference type="GeneID" id="8779830"/>
<name>D3S1F1_FERPA</name>
<reference evidence="2" key="1">
    <citation type="submission" date="2010-02" db="EMBL/GenBank/DDBJ databases">
        <title>Complete sequence of Ferroglobus placidus DSM 10642.</title>
        <authorList>
            <consortium name="US DOE Joint Genome Institute"/>
            <person name="Lucas S."/>
            <person name="Copeland A."/>
            <person name="Lapidus A."/>
            <person name="Cheng J.-F."/>
            <person name="Bruce D."/>
            <person name="Goodwin L."/>
            <person name="Pitluck S."/>
            <person name="Saunders E."/>
            <person name="Brettin T."/>
            <person name="Detter J.C."/>
            <person name="Han C."/>
            <person name="Tapia R."/>
            <person name="Larimer F."/>
            <person name="Land M."/>
            <person name="Hauser L."/>
            <person name="Kyrpides N."/>
            <person name="Ivanova N."/>
            <person name="Holmes D."/>
            <person name="Lovley D."/>
            <person name="Kyrpides N."/>
            <person name="Anderson I.J."/>
            <person name="Woyke T."/>
        </authorList>
    </citation>
    <scope>NUCLEOTIDE SEQUENCE [LARGE SCALE GENOMIC DNA]</scope>
    <source>
        <strain evidence="2">DSM 10642 / AEDII12DO</strain>
    </source>
</reference>
<dbReference type="RefSeq" id="WP_012966752.1">
    <property type="nucleotide sequence ID" value="NC_013849.1"/>
</dbReference>
<accession>D3S1F1</accession>
<proteinExistence type="predicted"/>
<dbReference type="AlphaFoldDB" id="D3S1F1"/>
<dbReference type="EMBL" id="CP001899">
    <property type="protein sequence ID" value="ADC66415.1"/>
    <property type="molecule type" value="Genomic_DNA"/>
</dbReference>
<gene>
    <name evidence="1" type="ordered locus">Ferp_2291</name>
</gene>
<dbReference type="STRING" id="589924.Ferp_2291"/>
<dbReference type="HOGENOM" id="CLU_2433681_0_0_2"/>
<organism evidence="1 2">
    <name type="scientific">Ferroglobus placidus (strain DSM 10642 / AEDII12DO)</name>
    <dbReference type="NCBI Taxonomy" id="589924"/>
    <lineage>
        <taxon>Archaea</taxon>
        <taxon>Methanobacteriati</taxon>
        <taxon>Methanobacteriota</taxon>
        <taxon>Archaeoglobi</taxon>
        <taxon>Archaeoglobales</taxon>
        <taxon>Archaeoglobaceae</taxon>
        <taxon>Ferroglobus</taxon>
    </lineage>
</organism>
<sequence length="96" mass="11324">MRIAATIDEFVEWLKERGYDERLGEDGINALRKLGFSSLLFNNSPLLISFIFSKLGAPSERINERIRFEIAKRISYIFAERDRIEIEIKRFIVNEK</sequence>
<keyword evidence="2" id="KW-1185">Reference proteome</keyword>
<reference evidence="1 2" key="2">
    <citation type="journal article" date="2011" name="Stand. Genomic Sci.">
        <title>Complete genome sequence of Ferroglobus placidus AEDII12DO.</title>
        <authorList>
            <person name="Anderson I."/>
            <person name="Risso C."/>
            <person name="Holmes D."/>
            <person name="Lucas S."/>
            <person name="Copeland A."/>
            <person name="Lapidus A."/>
            <person name="Cheng J.F."/>
            <person name="Bruce D."/>
            <person name="Goodwin L."/>
            <person name="Pitluck S."/>
            <person name="Saunders E."/>
            <person name="Brettin T."/>
            <person name="Detter J.C."/>
            <person name="Han C."/>
            <person name="Tapia R."/>
            <person name="Larimer F."/>
            <person name="Land M."/>
            <person name="Hauser L."/>
            <person name="Woyke T."/>
            <person name="Lovley D."/>
            <person name="Kyrpides N."/>
            <person name="Ivanova N."/>
        </authorList>
    </citation>
    <scope>NUCLEOTIDE SEQUENCE [LARGE SCALE GENOMIC DNA]</scope>
    <source>
        <strain evidence="2">DSM 10642 / AEDII12DO</strain>
    </source>
</reference>
<evidence type="ECO:0000313" key="1">
    <source>
        <dbReference type="EMBL" id="ADC66415.1"/>
    </source>
</evidence>
<dbReference type="PaxDb" id="589924-Ferp_2291"/>
<dbReference type="Proteomes" id="UP000002613">
    <property type="component" value="Chromosome"/>
</dbReference>
<protein>
    <submittedName>
        <fullName evidence="1">Uncharacterized protein</fullName>
    </submittedName>
</protein>
<evidence type="ECO:0000313" key="2">
    <source>
        <dbReference type="Proteomes" id="UP000002613"/>
    </source>
</evidence>
<dbReference type="KEGG" id="fpl:Ferp_2291"/>